<evidence type="ECO:0000313" key="1">
    <source>
        <dbReference type="EMBL" id="KAF1976022.1"/>
    </source>
</evidence>
<gene>
    <name evidence="1" type="ORF">BU23DRAFT_552030</name>
</gene>
<sequence>MVTDNISHFVSTPASGMEAAVIKAPLQVGIGSYALFQQAVLAISPANEQNVRSEQSIRTIDPNNRSERRFLVF</sequence>
<reference evidence="1" key="1">
    <citation type="journal article" date="2020" name="Stud. Mycol.">
        <title>101 Dothideomycetes genomes: a test case for predicting lifestyles and emergence of pathogens.</title>
        <authorList>
            <person name="Haridas S."/>
            <person name="Albert R."/>
            <person name="Binder M."/>
            <person name="Bloem J."/>
            <person name="Labutti K."/>
            <person name="Salamov A."/>
            <person name="Andreopoulos B."/>
            <person name="Baker S."/>
            <person name="Barry K."/>
            <person name="Bills G."/>
            <person name="Bluhm B."/>
            <person name="Cannon C."/>
            <person name="Castanera R."/>
            <person name="Culley D."/>
            <person name="Daum C."/>
            <person name="Ezra D."/>
            <person name="Gonzalez J."/>
            <person name="Henrissat B."/>
            <person name="Kuo A."/>
            <person name="Liang C."/>
            <person name="Lipzen A."/>
            <person name="Lutzoni F."/>
            <person name="Magnuson J."/>
            <person name="Mondo S."/>
            <person name="Nolan M."/>
            <person name="Ohm R."/>
            <person name="Pangilinan J."/>
            <person name="Park H.-J."/>
            <person name="Ramirez L."/>
            <person name="Alfaro M."/>
            <person name="Sun H."/>
            <person name="Tritt A."/>
            <person name="Yoshinaga Y."/>
            <person name="Zwiers L.-H."/>
            <person name="Turgeon B."/>
            <person name="Goodwin S."/>
            <person name="Spatafora J."/>
            <person name="Crous P."/>
            <person name="Grigoriev I."/>
        </authorList>
    </citation>
    <scope>NUCLEOTIDE SEQUENCE</scope>
    <source>
        <strain evidence="1">CBS 107.79</strain>
    </source>
</reference>
<organism evidence="1 2">
    <name type="scientific">Bimuria novae-zelandiae CBS 107.79</name>
    <dbReference type="NCBI Taxonomy" id="1447943"/>
    <lineage>
        <taxon>Eukaryota</taxon>
        <taxon>Fungi</taxon>
        <taxon>Dikarya</taxon>
        <taxon>Ascomycota</taxon>
        <taxon>Pezizomycotina</taxon>
        <taxon>Dothideomycetes</taxon>
        <taxon>Pleosporomycetidae</taxon>
        <taxon>Pleosporales</taxon>
        <taxon>Massarineae</taxon>
        <taxon>Didymosphaeriaceae</taxon>
        <taxon>Bimuria</taxon>
    </lineage>
</organism>
<proteinExistence type="predicted"/>
<name>A0A6A5VJX0_9PLEO</name>
<accession>A0A6A5VJX0</accession>
<dbReference type="OrthoDB" id="3763482at2759"/>
<dbReference type="Proteomes" id="UP000800036">
    <property type="component" value="Unassembled WGS sequence"/>
</dbReference>
<dbReference type="EMBL" id="ML976668">
    <property type="protein sequence ID" value="KAF1976022.1"/>
    <property type="molecule type" value="Genomic_DNA"/>
</dbReference>
<dbReference type="AlphaFoldDB" id="A0A6A5VJX0"/>
<evidence type="ECO:0000313" key="2">
    <source>
        <dbReference type="Proteomes" id="UP000800036"/>
    </source>
</evidence>
<keyword evidence="2" id="KW-1185">Reference proteome</keyword>
<protein>
    <submittedName>
        <fullName evidence="1">Uncharacterized protein</fullName>
    </submittedName>
</protein>